<name>A0A645F0S3_9ZZZZ</name>
<comment type="caution">
    <text evidence="1">The sequence shown here is derived from an EMBL/GenBank/DDBJ whole genome shotgun (WGS) entry which is preliminary data.</text>
</comment>
<sequence>MQFFPVDESRFGLIPSNKQVLDPRHIPHQGKLLMNDRNPLRLRLTNAVVRKVDQFAVDQQLSAGHSVFARNALGQRGFAGSVFSDKAVAFARQQSEVYVVQRFHAGKLHRAVPYLDQRRIRRIVS</sequence>
<proteinExistence type="predicted"/>
<dbReference type="AlphaFoldDB" id="A0A645F0S3"/>
<protein>
    <submittedName>
        <fullName evidence="1">Uncharacterized protein</fullName>
    </submittedName>
</protein>
<reference evidence="1" key="1">
    <citation type="submission" date="2019-08" db="EMBL/GenBank/DDBJ databases">
        <authorList>
            <person name="Kucharzyk K."/>
            <person name="Murdoch R.W."/>
            <person name="Higgins S."/>
            <person name="Loffler F."/>
        </authorList>
    </citation>
    <scope>NUCLEOTIDE SEQUENCE</scope>
</reference>
<organism evidence="1">
    <name type="scientific">bioreactor metagenome</name>
    <dbReference type="NCBI Taxonomy" id="1076179"/>
    <lineage>
        <taxon>unclassified sequences</taxon>
        <taxon>metagenomes</taxon>
        <taxon>ecological metagenomes</taxon>
    </lineage>
</organism>
<evidence type="ECO:0000313" key="1">
    <source>
        <dbReference type="EMBL" id="MPN07881.1"/>
    </source>
</evidence>
<dbReference type="EMBL" id="VSSQ01053894">
    <property type="protein sequence ID" value="MPN07881.1"/>
    <property type="molecule type" value="Genomic_DNA"/>
</dbReference>
<gene>
    <name evidence="1" type="ORF">SDC9_155153</name>
</gene>
<accession>A0A645F0S3</accession>